<organism evidence="1 2">
    <name type="scientific">Sphenostylis stenocarpa</name>
    <dbReference type="NCBI Taxonomy" id="92480"/>
    <lineage>
        <taxon>Eukaryota</taxon>
        <taxon>Viridiplantae</taxon>
        <taxon>Streptophyta</taxon>
        <taxon>Embryophyta</taxon>
        <taxon>Tracheophyta</taxon>
        <taxon>Spermatophyta</taxon>
        <taxon>Magnoliopsida</taxon>
        <taxon>eudicotyledons</taxon>
        <taxon>Gunneridae</taxon>
        <taxon>Pentapetalae</taxon>
        <taxon>rosids</taxon>
        <taxon>fabids</taxon>
        <taxon>Fabales</taxon>
        <taxon>Fabaceae</taxon>
        <taxon>Papilionoideae</taxon>
        <taxon>50 kb inversion clade</taxon>
        <taxon>NPAAA clade</taxon>
        <taxon>indigoferoid/millettioid clade</taxon>
        <taxon>Phaseoleae</taxon>
        <taxon>Sphenostylis</taxon>
    </lineage>
</organism>
<dbReference type="Gramene" id="rna-AYBTSS11_LOCUS8061">
    <property type="protein sequence ID" value="CAJ1937503.1"/>
    <property type="gene ID" value="gene-AYBTSS11_LOCUS8061"/>
</dbReference>
<reference evidence="1" key="1">
    <citation type="submission" date="2023-10" db="EMBL/GenBank/DDBJ databases">
        <authorList>
            <person name="Domelevo Entfellner J.-B."/>
        </authorList>
    </citation>
    <scope>NUCLEOTIDE SEQUENCE</scope>
</reference>
<proteinExistence type="predicted"/>
<name>A0AA86S0J9_9FABA</name>
<dbReference type="EMBL" id="OY731400">
    <property type="protein sequence ID" value="CAJ1937503.1"/>
    <property type="molecule type" value="Genomic_DNA"/>
</dbReference>
<dbReference type="Proteomes" id="UP001189624">
    <property type="component" value="Chromosome 3"/>
</dbReference>
<evidence type="ECO:0000313" key="2">
    <source>
        <dbReference type="Proteomes" id="UP001189624"/>
    </source>
</evidence>
<gene>
    <name evidence="1" type="ORF">AYBTSS11_LOCUS8061</name>
</gene>
<feature type="non-terminal residue" evidence="1">
    <location>
        <position position="63"/>
    </location>
</feature>
<sequence length="63" mass="6862">MKLLGLAFCIDIGLQLFGPFVLTSVDSQKITLTISRYRALESLDGETGLFCGLREFSESGCLS</sequence>
<evidence type="ECO:0000313" key="1">
    <source>
        <dbReference type="EMBL" id="CAJ1937503.1"/>
    </source>
</evidence>
<accession>A0AA86S0J9</accession>
<dbReference type="AlphaFoldDB" id="A0AA86S0J9"/>
<keyword evidence="2" id="KW-1185">Reference proteome</keyword>
<protein>
    <submittedName>
        <fullName evidence="1">Uncharacterized protein</fullName>
    </submittedName>
</protein>